<dbReference type="InterPro" id="IPR040079">
    <property type="entry name" value="Glutathione_S-Trfase"/>
</dbReference>
<dbReference type="InterPro" id="IPR033468">
    <property type="entry name" value="Metaxin_GST"/>
</dbReference>
<dbReference type="SUPFAM" id="SSF47616">
    <property type="entry name" value="GST C-terminal domain-like"/>
    <property type="match status" value="1"/>
</dbReference>
<dbReference type="EMBL" id="CP092624">
    <property type="protein sequence ID" value="UMM34554.1"/>
    <property type="molecule type" value="Genomic_DNA"/>
</dbReference>
<dbReference type="SFLD" id="SFLDG01180">
    <property type="entry name" value="SUF1"/>
    <property type="match status" value="1"/>
</dbReference>
<dbReference type="SUPFAM" id="SSF52833">
    <property type="entry name" value="Thioredoxin-like"/>
    <property type="match status" value="1"/>
</dbReference>
<protein>
    <submittedName>
        <fullName evidence="5">Uncharacterized protein</fullName>
    </submittedName>
</protein>
<reference evidence="4 6" key="1">
    <citation type="submission" date="2022-02" db="EMBL/GenBank/DDBJ databases">
        <title>Chromosome-level reference genomes for two strains of Caenorhabditis briggsae: an improved platform for comparative genomics.</title>
        <authorList>
            <person name="Stevens L."/>
            <person name="Andersen E.C."/>
        </authorList>
    </citation>
    <scope>NUCLEOTIDE SEQUENCE [LARGE SCALE GENOMIC DNA]</scope>
    <source>
        <strain evidence="4">QX1410_ONT</strain>
        <tissue evidence="4">Whole-organism</tissue>
    </source>
</reference>
<dbReference type="PANTHER" id="PTHR12289:SF69">
    <property type="entry name" value="CADMIUM RESPONSIVE"/>
    <property type="match status" value="1"/>
</dbReference>
<dbReference type="InterPro" id="IPR026928">
    <property type="entry name" value="FAX/IsoI-like"/>
</dbReference>
<sequence length="299" mass="34916">MLSFFLFKLYRALKFLKFLAKMSCNCPVTTTIIVGVIGYFIYKKVFKLPTIRPKPEAYKKDYKKDVVYLYQFKRTRKCPNLSPFCMKVEVFCRAYKIPYEICDEKRRWSRNGALPFIELNGEHIADSDLIEMRLRKHFDLPSLSPAQEAQSVAITRLADNHLFNLLIRYKIQGDEFYNVLVKILKLPNFLVPVVMPLIRGVFGRKVYKKSTMAIGNFDPDDMKDVLYRDLQTIQDYLGDQKFLFGDKVTAADAAVFGQIASVIYPFRCCINDVLEKDFPSVLEYCERIRAEIYPNDFTI</sequence>
<dbReference type="OMA" id="YQFKRTR"/>
<organism evidence="5 7">
    <name type="scientific">Caenorhabditis briggsae</name>
    <dbReference type="NCBI Taxonomy" id="6238"/>
    <lineage>
        <taxon>Eukaryota</taxon>
        <taxon>Metazoa</taxon>
        <taxon>Ecdysozoa</taxon>
        <taxon>Nematoda</taxon>
        <taxon>Chromadorea</taxon>
        <taxon>Rhabditida</taxon>
        <taxon>Rhabditina</taxon>
        <taxon>Rhabditomorpha</taxon>
        <taxon>Rhabditoidea</taxon>
        <taxon>Rhabditidae</taxon>
        <taxon>Peloderinae</taxon>
        <taxon>Caenorhabditis</taxon>
    </lineage>
</organism>
<dbReference type="CDD" id="cd03080">
    <property type="entry name" value="GST_N_Metaxin_like"/>
    <property type="match status" value="1"/>
</dbReference>
<dbReference type="Gene3D" id="1.20.1050.10">
    <property type="match status" value="1"/>
</dbReference>
<proteinExistence type="inferred from homology"/>
<accession>A0AAE9F552</accession>
<evidence type="ECO:0000256" key="1">
    <source>
        <dbReference type="ARBA" id="ARBA00006475"/>
    </source>
</evidence>
<dbReference type="KEGG" id="cbr:CBG_23483"/>
<dbReference type="SFLD" id="SFLDS00019">
    <property type="entry name" value="Glutathione_Transferase_(cytos"/>
    <property type="match status" value="1"/>
</dbReference>
<dbReference type="AlphaFoldDB" id="A0AAE9F552"/>
<dbReference type="Proteomes" id="UP000827892">
    <property type="component" value="Chromosome V"/>
</dbReference>
<dbReference type="Proteomes" id="UP000829354">
    <property type="component" value="Chromosome V"/>
</dbReference>
<dbReference type="EMBL" id="CP090895">
    <property type="protein sequence ID" value="ULT88741.1"/>
    <property type="molecule type" value="Genomic_DNA"/>
</dbReference>
<dbReference type="Pfam" id="PF17171">
    <property type="entry name" value="GST_C_6"/>
    <property type="match status" value="1"/>
</dbReference>
<dbReference type="InterPro" id="IPR036249">
    <property type="entry name" value="Thioredoxin-like_sf"/>
</dbReference>
<dbReference type="CDD" id="cd03193">
    <property type="entry name" value="GST_C_Metaxin"/>
    <property type="match status" value="1"/>
</dbReference>
<dbReference type="InterPro" id="IPR050931">
    <property type="entry name" value="Mito_Protein_Transport_Metaxin"/>
</dbReference>
<evidence type="ECO:0000313" key="5">
    <source>
        <dbReference type="EMBL" id="UMM34554.1"/>
    </source>
</evidence>
<evidence type="ECO:0000313" key="7">
    <source>
        <dbReference type="Proteomes" id="UP000829354"/>
    </source>
</evidence>
<feature type="domain" description="Thioredoxin-like fold" evidence="3">
    <location>
        <begin position="83"/>
        <end position="174"/>
    </location>
</feature>
<name>A0AAE9F552_CAEBR</name>
<keyword evidence="7" id="KW-1185">Reference proteome</keyword>
<dbReference type="InterPro" id="IPR012336">
    <property type="entry name" value="Thioredoxin-like_fold"/>
</dbReference>
<evidence type="ECO:0000313" key="4">
    <source>
        <dbReference type="EMBL" id="ULT88741.1"/>
    </source>
</evidence>
<dbReference type="SFLD" id="SFLDG01200">
    <property type="entry name" value="SUF1.1"/>
    <property type="match status" value="1"/>
</dbReference>
<gene>
    <name evidence="4" type="ORF">L3Y34_007737</name>
    <name evidence="5" type="ORF">L5515_007576</name>
</gene>
<evidence type="ECO:0000313" key="6">
    <source>
        <dbReference type="Proteomes" id="UP000827892"/>
    </source>
</evidence>
<reference evidence="5 7" key="2">
    <citation type="submission" date="2022-04" db="EMBL/GenBank/DDBJ databases">
        <title>Chromosome-level reference genomes for two strains of Caenorhabditis briggsae: an improved platform for comparative genomics.</title>
        <authorList>
            <person name="Stevens L."/>
            <person name="Andersen E."/>
        </authorList>
    </citation>
    <scope>NUCLEOTIDE SEQUENCE [LARGE SCALE GENOMIC DNA]</scope>
    <source>
        <strain evidence="5">VX34</strain>
        <tissue evidence="5">Whole-organism</tissue>
    </source>
</reference>
<dbReference type="InterPro" id="IPR036282">
    <property type="entry name" value="Glutathione-S-Trfase_C_sf"/>
</dbReference>
<dbReference type="Pfam" id="PF17172">
    <property type="entry name" value="GST_N_4"/>
    <property type="match status" value="1"/>
</dbReference>
<evidence type="ECO:0000259" key="2">
    <source>
        <dbReference type="Pfam" id="PF17171"/>
    </source>
</evidence>
<comment type="similarity">
    <text evidence="1">Belongs to the FAX family.</text>
</comment>
<evidence type="ECO:0000259" key="3">
    <source>
        <dbReference type="Pfam" id="PF17172"/>
    </source>
</evidence>
<feature type="domain" description="Metaxin glutathione S-transferase" evidence="2">
    <location>
        <begin position="228"/>
        <end position="288"/>
    </location>
</feature>
<dbReference type="PANTHER" id="PTHR12289">
    <property type="entry name" value="METAXIN RELATED"/>
    <property type="match status" value="1"/>
</dbReference>